<reference evidence="1 2" key="1">
    <citation type="submission" date="2014-04" db="EMBL/GenBank/DDBJ databases">
        <authorList>
            <consortium name="DOE Joint Genome Institute"/>
            <person name="Kuo A."/>
            <person name="Kohler A."/>
            <person name="Jargeat P."/>
            <person name="Nagy L.G."/>
            <person name="Floudas D."/>
            <person name="Copeland A."/>
            <person name="Barry K.W."/>
            <person name="Cichocki N."/>
            <person name="Veneault-Fourrey C."/>
            <person name="LaButti K."/>
            <person name="Lindquist E.A."/>
            <person name="Lipzen A."/>
            <person name="Lundell T."/>
            <person name="Morin E."/>
            <person name="Murat C."/>
            <person name="Sun H."/>
            <person name="Tunlid A."/>
            <person name="Henrissat B."/>
            <person name="Grigoriev I.V."/>
            <person name="Hibbett D.S."/>
            <person name="Martin F."/>
            <person name="Nordberg H.P."/>
            <person name="Cantor M.N."/>
            <person name="Hua S.X."/>
        </authorList>
    </citation>
    <scope>NUCLEOTIDE SEQUENCE [LARGE SCALE GENOMIC DNA]</scope>
    <source>
        <strain evidence="1 2">Ve08.2h10</strain>
    </source>
</reference>
<organism evidence="1 2">
    <name type="scientific">Paxillus rubicundulus Ve08.2h10</name>
    <dbReference type="NCBI Taxonomy" id="930991"/>
    <lineage>
        <taxon>Eukaryota</taxon>
        <taxon>Fungi</taxon>
        <taxon>Dikarya</taxon>
        <taxon>Basidiomycota</taxon>
        <taxon>Agaricomycotina</taxon>
        <taxon>Agaricomycetes</taxon>
        <taxon>Agaricomycetidae</taxon>
        <taxon>Boletales</taxon>
        <taxon>Paxilineae</taxon>
        <taxon>Paxillaceae</taxon>
        <taxon>Paxillus</taxon>
    </lineage>
</organism>
<accession>A0A0D0DDB2</accession>
<proteinExistence type="predicted"/>
<dbReference type="OrthoDB" id="10264538at2759"/>
<dbReference type="Proteomes" id="UP000054538">
    <property type="component" value="Unassembled WGS sequence"/>
</dbReference>
<sequence length="57" mass="5999">MTRVPSNNVASNPASPDMVSNAILDTPYLMHSIMDPACGSGASECHTYLEVGFLDAV</sequence>
<gene>
    <name evidence="1" type="ORF">PAXRUDRAFT_832282</name>
</gene>
<dbReference type="InParanoid" id="A0A0D0DDB2"/>
<dbReference type="AlphaFoldDB" id="A0A0D0DDB2"/>
<reference evidence="2" key="2">
    <citation type="submission" date="2015-01" db="EMBL/GenBank/DDBJ databases">
        <title>Evolutionary Origins and Diversification of the Mycorrhizal Mutualists.</title>
        <authorList>
            <consortium name="DOE Joint Genome Institute"/>
            <consortium name="Mycorrhizal Genomics Consortium"/>
            <person name="Kohler A."/>
            <person name="Kuo A."/>
            <person name="Nagy L.G."/>
            <person name="Floudas D."/>
            <person name="Copeland A."/>
            <person name="Barry K.W."/>
            <person name="Cichocki N."/>
            <person name="Veneault-Fourrey C."/>
            <person name="LaButti K."/>
            <person name="Lindquist E.A."/>
            <person name="Lipzen A."/>
            <person name="Lundell T."/>
            <person name="Morin E."/>
            <person name="Murat C."/>
            <person name="Riley R."/>
            <person name="Ohm R."/>
            <person name="Sun H."/>
            <person name="Tunlid A."/>
            <person name="Henrissat B."/>
            <person name="Grigoriev I.V."/>
            <person name="Hibbett D.S."/>
            <person name="Martin F."/>
        </authorList>
    </citation>
    <scope>NUCLEOTIDE SEQUENCE [LARGE SCALE GENOMIC DNA]</scope>
    <source>
        <strain evidence="2">Ve08.2h10</strain>
    </source>
</reference>
<evidence type="ECO:0000313" key="2">
    <source>
        <dbReference type="Proteomes" id="UP000054538"/>
    </source>
</evidence>
<feature type="non-terminal residue" evidence="1">
    <location>
        <position position="57"/>
    </location>
</feature>
<dbReference type="HOGENOM" id="CLU_3002125_0_0_1"/>
<protein>
    <submittedName>
        <fullName evidence="1">Uncharacterized protein</fullName>
    </submittedName>
</protein>
<evidence type="ECO:0000313" key="1">
    <source>
        <dbReference type="EMBL" id="KIK82301.1"/>
    </source>
</evidence>
<dbReference type="EMBL" id="KN825644">
    <property type="protein sequence ID" value="KIK82301.1"/>
    <property type="molecule type" value="Genomic_DNA"/>
</dbReference>
<keyword evidence="2" id="KW-1185">Reference proteome</keyword>
<name>A0A0D0DDB2_9AGAM</name>